<feature type="domain" description="OmpA-like" evidence="2">
    <location>
        <begin position="227"/>
        <end position="356"/>
    </location>
</feature>
<dbReference type="EMBL" id="LFYT02000001">
    <property type="protein sequence ID" value="PVE44699.1"/>
    <property type="molecule type" value="Genomic_DNA"/>
</dbReference>
<sequence>MNNKDLLKTPKKSTIFSVLHLALAPLFVIHGVLMVSWAHAQMSPATSISRADSKTHPLELGNPFEMPGPVDKQKTRLIFYRSATSHFKGGSTVYFNGMYHATLSRNAYTSLCVSPGVGTIGIKAVMVGAPSKTSLDSNTAVEMQGGYNQYIRVIEDQNIQVIETVKEQEALAELITSRAQIHTLSRVVPVQMCNSTADQAAVTNEVAPTPKSTPTPAPVAPKALANVSVQNITLGTDALFAFAGADRKALGAQGHIALDNLIANVKANYSSIERIHVLGYADPIGEAQVNDRLASVRAQTVREYLKENGLQSTLITSEGRGSNALVVATCGRLAQAEDIACNAPNRRVKVVISGVMR</sequence>
<dbReference type="Pfam" id="PF00691">
    <property type="entry name" value="OmpA"/>
    <property type="match status" value="1"/>
</dbReference>
<proteinExistence type="predicted"/>
<dbReference type="InterPro" id="IPR036737">
    <property type="entry name" value="OmpA-like_sf"/>
</dbReference>
<evidence type="ECO:0000259" key="2">
    <source>
        <dbReference type="PROSITE" id="PS51123"/>
    </source>
</evidence>
<evidence type="ECO:0000313" key="3">
    <source>
        <dbReference type="EMBL" id="PVE44699.1"/>
    </source>
</evidence>
<dbReference type="Proteomes" id="UP000037507">
    <property type="component" value="Unassembled WGS sequence"/>
</dbReference>
<evidence type="ECO:0000313" key="4">
    <source>
        <dbReference type="Proteomes" id="UP000037507"/>
    </source>
</evidence>
<protein>
    <recommendedName>
        <fullName evidence="2">OmpA-like domain-containing protein</fullName>
    </recommendedName>
</protein>
<gene>
    <name evidence="3" type="ORF">H663_001420</name>
</gene>
<dbReference type="Gene3D" id="3.30.1330.60">
    <property type="entry name" value="OmpA-like domain"/>
    <property type="match status" value="1"/>
</dbReference>
<dbReference type="OrthoDB" id="5360144at2"/>
<keyword evidence="4" id="KW-1185">Reference proteome</keyword>
<dbReference type="InterPro" id="IPR006665">
    <property type="entry name" value="OmpA-like"/>
</dbReference>
<dbReference type="GO" id="GO:0016020">
    <property type="term" value="C:membrane"/>
    <property type="evidence" value="ECO:0007669"/>
    <property type="project" value="UniProtKB-UniRule"/>
</dbReference>
<keyword evidence="1" id="KW-0472">Membrane</keyword>
<accession>A0A2T7UJ41</accession>
<reference evidence="3" key="1">
    <citation type="submission" date="2017-04" db="EMBL/GenBank/DDBJ databases">
        <title>Unexpected and diverse lifestyles within the genus Limnohabitans.</title>
        <authorList>
            <person name="Kasalicky V."/>
            <person name="Mehrshad M."/>
            <person name="Andrei S.-A."/>
            <person name="Salcher M."/>
            <person name="Kratochvilova H."/>
            <person name="Simek K."/>
            <person name="Ghai R."/>
        </authorList>
    </citation>
    <scope>NUCLEOTIDE SEQUENCE [LARGE SCALE GENOMIC DNA]</scope>
    <source>
        <strain evidence="3">II-D5</strain>
    </source>
</reference>
<name>A0A2T7UJ41_9BURK</name>
<comment type="caution">
    <text evidence="3">The sequence shown here is derived from an EMBL/GenBank/DDBJ whole genome shotgun (WGS) entry which is preliminary data.</text>
</comment>
<dbReference type="PROSITE" id="PS51123">
    <property type="entry name" value="OMPA_2"/>
    <property type="match status" value="1"/>
</dbReference>
<dbReference type="SUPFAM" id="SSF103088">
    <property type="entry name" value="OmpA-like"/>
    <property type="match status" value="1"/>
</dbReference>
<dbReference type="CDD" id="cd07185">
    <property type="entry name" value="OmpA_C-like"/>
    <property type="match status" value="1"/>
</dbReference>
<evidence type="ECO:0000256" key="1">
    <source>
        <dbReference type="PROSITE-ProRule" id="PRU00473"/>
    </source>
</evidence>
<organism evidence="3 4">
    <name type="scientific">Limnohabitans planktonicus II-D5</name>
    <dbReference type="NCBI Taxonomy" id="1293045"/>
    <lineage>
        <taxon>Bacteria</taxon>
        <taxon>Pseudomonadati</taxon>
        <taxon>Pseudomonadota</taxon>
        <taxon>Betaproteobacteria</taxon>
        <taxon>Burkholderiales</taxon>
        <taxon>Comamonadaceae</taxon>
        <taxon>Limnohabitans</taxon>
    </lineage>
</organism>
<dbReference type="AlphaFoldDB" id="A0A2T7UJ41"/>